<evidence type="ECO:0000256" key="4">
    <source>
        <dbReference type="SAM" id="MobiDB-lite"/>
    </source>
</evidence>
<sequence length="274" mass="29874">MTPSSGLDRRSYLRASAATMVALIAGCTALDPRDDGDDHLILGQPDQYDMLREARDGGDLAHPIYGDELPDATVPCTLHEREVSTAEFEGERHTLFTFIFARCHAACPGLTASLRHVQDDSVDGDYEDRIALCNVTFDPEHDTPAVLEEYGDGLGVDYELDNWHFLRPESEADARAVVEEQFGCYFARNEAYEGEGGGHGHGDGDGNGAGDHADEHDDSENGDSMEMAFEHASMIVLANADGYVERTYTGARLPSSRDLVDDVRTVVEGWDGGD</sequence>
<dbReference type="AlphaFoldDB" id="A0AAP2YYD5"/>
<name>A0AAP2YYD5_9EURY</name>
<evidence type="ECO:0000313" key="6">
    <source>
        <dbReference type="Proteomes" id="UP001321018"/>
    </source>
</evidence>
<feature type="disulfide bond" description="Redox-active" evidence="3">
    <location>
        <begin position="103"/>
        <end position="107"/>
    </location>
</feature>
<evidence type="ECO:0000256" key="3">
    <source>
        <dbReference type="PIRSR" id="PIRSR603782-2"/>
    </source>
</evidence>
<dbReference type="InterPro" id="IPR036249">
    <property type="entry name" value="Thioredoxin-like_sf"/>
</dbReference>
<dbReference type="InterPro" id="IPR003782">
    <property type="entry name" value="SCO1/SenC"/>
</dbReference>
<accession>A0AAP2YYD5</accession>
<dbReference type="SUPFAM" id="SSF52833">
    <property type="entry name" value="Thioredoxin-like"/>
    <property type="match status" value="1"/>
</dbReference>
<dbReference type="RefSeq" id="WP_338003144.1">
    <property type="nucleotide sequence ID" value="NZ_JAOPKA010000004.1"/>
</dbReference>
<evidence type="ECO:0000256" key="2">
    <source>
        <dbReference type="PIRSR" id="PIRSR603782-1"/>
    </source>
</evidence>
<dbReference type="EMBL" id="JAOPKA010000004">
    <property type="protein sequence ID" value="MCU4741303.1"/>
    <property type="molecule type" value="Genomic_DNA"/>
</dbReference>
<keyword evidence="2" id="KW-0186">Copper</keyword>
<dbReference type="Pfam" id="PF02630">
    <property type="entry name" value="SCO1-SenC"/>
    <property type="match status" value="1"/>
</dbReference>
<dbReference type="Proteomes" id="UP001321018">
    <property type="component" value="Unassembled WGS sequence"/>
</dbReference>
<comment type="caution">
    <text evidence="5">The sequence shown here is derived from an EMBL/GenBank/DDBJ whole genome shotgun (WGS) entry which is preliminary data.</text>
</comment>
<feature type="region of interest" description="Disordered" evidence="4">
    <location>
        <begin position="195"/>
        <end position="223"/>
    </location>
</feature>
<keyword evidence="2" id="KW-0479">Metal-binding</keyword>
<evidence type="ECO:0000256" key="1">
    <source>
        <dbReference type="ARBA" id="ARBA00010996"/>
    </source>
</evidence>
<evidence type="ECO:0000313" key="5">
    <source>
        <dbReference type="EMBL" id="MCU4741303.1"/>
    </source>
</evidence>
<proteinExistence type="inferred from homology"/>
<comment type="similarity">
    <text evidence="1">Belongs to the SCO1/2 family.</text>
</comment>
<organism evidence="5 6">
    <name type="scientific">Natronoglomus mannanivorans</name>
    <dbReference type="NCBI Taxonomy" id="2979990"/>
    <lineage>
        <taxon>Archaea</taxon>
        <taxon>Methanobacteriati</taxon>
        <taxon>Methanobacteriota</taxon>
        <taxon>Stenosarchaea group</taxon>
        <taxon>Halobacteria</taxon>
        <taxon>Halobacteriales</taxon>
        <taxon>Natrialbaceae</taxon>
        <taxon>Natronoglomus</taxon>
    </lineage>
</organism>
<dbReference type="Gene3D" id="3.40.30.10">
    <property type="entry name" value="Glutaredoxin"/>
    <property type="match status" value="1"/>
</dbReference>
<feature type="binding site" evidence="2">
    <location>
        <position position="103"/>
    </location>
    <ligand>
        <name>Cu cation</name>
        <dbReference type="ChEBI" id="CHEBI:23378"/>
    </ligand>
</feature>
<protein>
    <submittedName>
        <fullName evidence="5">SCO family protein</fullName>
    </submittedName>
</protein>
<feature type="binding site" evidence="2">
    <location>
        <position position="107"/>
    </location>
    <ligand>
        <name>Cu cation</name>
        <dbReference type="ChEBI" id="CHEBI:23378"/>
    </ligand>
</feature>
<keyword evidence="3" id="KW-1015">Disulfide bond</keyword>
<gene>
    <name evidence="5" type="ORF">OB960_07800</name>
</gene>
<dbReference type="GO" id="GO:0046872">
    <property type="term" value="F:metal ion binding"/>
    <property type="evidence" value="ECO:0007669"/>
    <property type="project" value="UniProtKB-KW"/>
</dbReference>
<reference evidence="5" key="1">
    <citation type="submission" date="2022-09" db="EMBL/GenBank/DDBJ databases">
        <title>Enrichment on poylsaccharides allowed isolation of novel metabolic and taxonomic groups of Haloarchaea.</title>
        <authorList>
            <person name="Sorokin D.Y."/>
            <person name="Elcheninov A.G."/>
            <person name="Khizhniak T.V."/>
            <person name="Kolganova T.V."/>
            <person name="Kublanov I.V."/>
        </authorList>
    </citation>
    <scope>NUCLEOTIDE SEQUENCE</scope>
    <source>
        <strain evidence="5">AArc-xg1-1</strain>
    </source>
</reference>